<dbReference type="GO" id="GO:0003998">
    <property type="term" value="F:acylphosphatase activity"/>
    <property type="evidence" value="ECO:0007669"/>
    <property type="project" value="UniProtKB-EC"/>
</dbReference>
<keyword evidence="2" id="KW-0378">Hydrolase</keyword>
<organism evidence="2">
    <name type="scientific">uncultured Acidimicrobiales bacterium</name>
    <dbReference type="NCBI Taxonomy" id="310071"/>
    <lineage>
        <taxon>Bacteria</taxon>
        <taxon>Bacillati</taxon>
        <taxon>Actinomycetota</taxon>
        <taxon>Acidimicrobiia</taxon>
        <taxon>Acidimicrobiales</taxon>
        <taxon>environmental samples</taxon>
    </lineage>
</organism>
<feature type="non-terminal residue" evidence="2">
    <location>
        <position position="1"/>
    </location>
</feature>
<evidence type="ECO:0000313" key="2">
    <source>
        <dbReference type="EMBL" id="CAA9274966.1"/>
    </source>
</evidence>
<reference evidence="2" key="1">
    <citation type="submission" date="2020-02" db="EMBL/GenBank/DDBJ databases">
        <authorList>
            <person name="Meier V. D."/>
        </authorList>
    </citation>
    <scope>NUCLEOTIDE SEQUENCE</scope>
    <source>
        <strain evidence="2">AVDCRST_MAG76</strain>
    </source>
</reference>
<feature type="compositionally biased region" description="Low complexity" evidence="1">
    <location>
        <begin position="12"/>
        <end position="23"/>
    </location>
</feature>
<sequence length="88" mass="9633">WCDVARRRRGGSRASSSATRAGGWRWPTASPAGCATGPTARSRPPWRETRRRSRRCWPGCAPVPPAPRWRRSMSGSRSRPASAASPFG</sequence>
<feature type="non-terminal residue" evidence="2">
    <location>
        <position position="88"/>
    </location>
</feature>
<feature type="compositionally biased region" description="Basic residues" evidence="1">
    <location>
        <begin position="1"/>
        <end position="11"/>
    </location>
</feature>
<feature type="region of interest" description="Disordered" evidence="1">
    <location>
        <begin position="1"/>
        <end position="88"/>
    </location>
</feature>
<protein>
    <submittedName>
        <fullName evidence="2">Acylphosphate phosphohydrolase, putative</fullName>
        <ecNumber evidence="2">3.6.1.7</ecNumber>
    </submittedName>
</protein>
<dbReference type="AlphaFoldDB" id="A0A6J4JE59"/>
<evidence type="ECO:0000256" key="1">
    <source>
        <dbReference type="SAM" id="MobiDB-lite"/>
    </source>
</evidence>
<dbReference type="EC" id="3.6.1.7" evidence="2"/>
<dbReference type="EMBL" id="CADCSZ010000214">
    <property type="protein sequence ID" value="CAA9274966.1"/>
    <property type="molecule type" value="Genomic_DNA"/>
</dbReference>
<gene>
    <name evidence="2" type="ORF">AVDCRST_MAG76-3604</name>
</gene>
<accession>A0A6J4JE59</accession>
<proteinExistence type="predicted"/>
<name>A0A6J4JE59_9ACTN</name>
<feature type="compositionally biased region" description="Low complexity" evidence="1">
    <location>
        <begin position="72"/>
        <end position="88"/>
    </location>
</feature>